<feature type="domain" description="C2H2-type" evidence="7">
    <location>
        <begin position="923"/>
        <end position="951"/>
    </location>
</feature>
<dbReference type="Pfam" id="PF00096">
    <property type="entry name" value="zf-C2H2"/>
    <property type="match status" value="4"/>
</dbReference>
<feature type="domain" description="C2H2-type" evidence="7">
    <location>
        <begin position="867"/>
        <end position="894"/>
    </location>
</feature>
<feature type="domain" description="C2H2-type" evidence="7">
    <location>
        <begin position="785"/>
        <end position="812"/>
    </location>
</feature>
<dbReference type="Proteomes" id="UP000326759">
    <property type="component" value="Unassembled WGS sequence"/>
</dbReference>
<accession>A0A5N5T539</accession>
<feature type="domain" description="C2H2-type" evidence="7">
    <location>
        <begin position="1050"/>
        <end position="1077"/>
    </location>
</feature>
<dbReference type="GO" id="GO:0000977">
    <property type="term" value="F:RNA polymerase II transcription regulatory region sequence-specific DNA binding"/>
    <property type="evidence" value="ECO:0007669"/>
    <property type="project" value="TreeGrafter"/>
</dbReference>
<evidence type="ECO:0000256" key="4">
    <source>
        <dbReference type="ARBA" id="ARBA00022833"/>
    </source>
</evidence>
<evidence type="ECO:0000313" key="8">
    <source>
        <dbReference type="EMBL" id="KAB7501646.1"/>
    </source>
</evidence>
<dbReference type="OrthoDB" id="6377414at2759"/>
<dbReference type="FunFam" id="3.30.160.60:FF:000624">
    <property type="entry name" value="zinc finger protein 697"/>
    <property type="match status" value="1"/>
</dbReference>
<evidence type="ECO:0000256" key="2">
    <source>
        <dbReference type="ARBA" id="ARBA00022737"/>
    </source>
</evidence>
<feature type="domain" description="C2H2-type" evidence="7">
    <location>
        <begin position="839"/>
        <end position="863"/>
    </location>
</feature>
<protein>
    <submittedName>
        <fullName evidence="8">Zinc finger protein 92</fullName>
    </submittedName>
</protein>
<gene>
    <name evidence="8" type="primary">Zfp92</name>
    <name evidence="8" type="ORF">Anas_00766</name>
</gene>
<evidence type="ECO:0000256" key="6">
    <source>
        <dbReference type="SAM" id="MobiDB-lite"/>
    </source>
</evidence>
<dbReference type="Pfam" id="PF13912">
    <property type="entry name" value="zf-C2H2_6"/>
    <property type="match status" value="1"/>
</dbReference>
<feature type="non-terminal residue" evidence="8">
    <location>
        <position position="1"/>
    </location>
</feature>
<dbReference type="GO" id="GO:0008270">
    <property type="term" value="F:zinc ion binding"/>
    <property type="evidence" value="ECO:0007669"/>
    <property type="project" value="UniProtKB-KW"/>
</dbReference>
<keyword evidence="2" id="KW-0677">Repeat</keyword>
<evidence type="ECO:0000313" key="9">
    <source>
        <dbReference type="Proteomes" id="UP000326759"/>
    </source>
</evidence>
<keyword evidence="9" id="KW-1185">Reference proteome</keyword>
<dbReference type="PANTHER" id="PTHR24379">
    <property type="entry name" value="KRAB AND ZINC FINGER DOMAIN-CONTAINING"/>
    <property type="match status" value="1"/>
</dbReference>
<dbReference type="InterPro" id="IPR013087">
    <property type="entry name" value="Znf_C2H2_type"/>
</dbReference>
<feature type="non-terminal residue" evidence="8">
    <location>
        <position position="1079"/>
    </location>
</feature>
<sequence>ENALIGNKDKTSGTDVTTLKIGDNIKISLPKDIAEKKDRLKELINRELCRAILLNDSGELGSKCIENGENADRLNSIEKREIKANCLLKPPSNSDVKCCNNEKDLGDKESSCIDFQENNNSLDSPLPDSNPLYTLESPFKLLQGSTSDTRNLRNNFKLGDSSFSSVFPKIFADNISNDKSPVKLENELSAPGVSGIKQNNSVNSSTSLLLPTRNLNFLDFSDMGYGGEHELGAIEEVLAGENIISTSLDCKPCEPSSAKLASSFSSDNSIDNSENLYCSSNIDSELETSLKDRFLSPKKVDRYAKTYFRARKATKSVVDKGNIPNSNKKSFFDDKPQVITDPTQINLKIQNLSEQIDEEMIDDPLYDDAENSSISNEIFMNDLPKNQVLENESLPEESKGYLSVYQGIPMKLETGESNGTLAEEVLSLKASETLADSDSERATPNEEMYYGKSCIFAGEPGPANLSSQRYAPIEPLELLSHSQHEEQSFENESSQESQSLPTQMTVDLSVNSVRTHGETPEEDTISLILDANCSIVPADTVQHLPHLLDHNQGSSFNIFQGSFLKKENCSEELSRQQFSNFPEDSKAFVTTGLVDKCLVPVSPHASTSGLQNIEKNIGLVKKACIEDEDYDFEYESDGYGDSDFSDSAHQQKSGSMDLEKWRCNRCNKTFKSLKEKLLHSGHHSPCSLGGKSSSLDEDDLVVENSWECQKDIKNSKSGIFKEENVDNKLSSSEKIQKLSIKKNSSTKGKKRTVLNKIKPEEGNTDVLAESTSVDSASAVGSEGEFSCTECSRTFPTLDKLYEHRKTALKSRYMCPVCHMEFQNRIDKLRHIKTHPTSDFMCSICHRSFDNFYLWSKHQLFHMGLIFYECKECGYKCQRKGELKIHYRKHSGEKPYSCETCLRSFVSNQSLKRHLLVHMVGQEVECEVCFKRYKNGLVLTKHKLKMHSKKKMFVKKRTDFICEICNEIFRSEKKLTWHQETHKRWPKKCQTCGECFIHQANLTKHIRRKHDANYMPPGTDKESTVCPVCKKVYKRSSLPLHMRIHNGVKPYKCNVCSKEFTVKCNFDSHKWTHTVLNSNR</sequence>
<evidence type="ECO:0000256" key="5">
    <source>
        <dbReference type="PROSITE-ProRule" id="PRU00042"/>
    </source>
</evidence>
<dbReference type="InterPro" id="IPR036236">
    <property type="entry name" value="Znf_C2H2_sf"/>
</dbReference>
<feature type="compositionally biased region" description="Low complexity" evidence="6">
    <location>
        <begin position="490"/>
        <end position="499"/>
    </location>
</feature>
<keyword evidence="1" id="KW-0479">Metal-binding</keyword>
<keyword evidence="4" id="KW-0862">Zinc</keyword>
<evidence type="ECO:0000256" key="1">
    <source>
        <dbReference type="ARBA" id="ARBA00022723"/>
    </source>
</evidence>
<reference evidence="8 9" key="1">
    <citation type="journal article" date="2019" name="PLoS Biol.">
        <title>Sex chromosomes control vertical transmission of feminizing Wolbachia symbionts in an isopod.</title>
        <authorList>
            <person name="Becking T."/>
            <person name="Chebbi M.A."/>
            <person name="Giraud I."/>
            <person name="Moumen B."/>
            <person name="Laverre T."/>
            <person name="Caubet Y."/>
            <person name="Peccoud J."/>
            <person name="Gilbert C."/>
            <person name="Cordaux R."/>
        </authorList>
    </citation>
    <scope>NUCLEOTIDE SEQUENCE [LARGE SCALE GENOMIC DNA]</scope>
    <source>
        <strain evidence="8">ANa2</strain>
        <tissue evidence="8">Whole body excluding digestive tract and cuticle</tissue>
    </source>
</reference>
<dbReference type="PROSITE" id="PS50157">
    <property type="entry name" value="ZINC_FINGER_C2H2_2"/>
    <property type="match status" value="8"/>
</dbReference>
<comment type="caution">
    <text evidence="8">The sequence shown here is derived from an EMBL/GenBank/DDBJ whole genome shotgun (WGS) entry which is preliminary data.</text>
</comment>
<dbReference type="Gene3D" id="3.30.160.60">
    <property type="entry name" value="Classic Zinc Finger"/>
    <property type="match status" value="6"/>
</dbReference>
<evidence type="ECO:0000256" key="3">
    <source>
        <dbReference type="ARBA" id="ARBA00022771"/>
    </source>
</evidence>
<dbReference type="SUPFAM" id="SSF57667">
    <property type="entry name" value="beta-beta-alpha zinc fingers"/>
    <property type="match status" value="4"/>
</dbReference>
<dbReference type="PANTHER" id="PTHR24379:SF121">
    <property type="entry name" value="C2H2-TYPE DOMAIN-CONTAINING PROTEIN"/>
    <property type="match status" value="1"/>
</dbReference>
<dbReference type="PROSITE" id="PS00028">
    <property type="entry name" value="ZINC_FINGER_C2H2_1"/>
    <property type="match status" value="9"/>
</dbReference>
<feature type="region of interest" description="Disordered" evidence="6">
    <location>
        <begin position="482"/>
        <end position="502"/>
    </location>
</feature>
<organism evidence="8 9">
    <name type="scientific">Armadillidium nasatum</name>
    <dbReference type="NCBI Taxonomy" id="96803"/>
    <lineage>
        <taxon>Eukaryota</taxon>
        <taxon>Metazoa</taxon>
        <taxon>Ecdysozoa</taxon>
        <taxon>Arthropoda</taxon>
        <taxon>Crustacea</taxon>
        <taxon>Multicrustacea</taxon>
        <taxon>Malacostraca</taxon>
        <taxon>Eumalacostraca</taxon>
        <taxon>Peracarida</taxon>
        <taxon>Isopoda</taxon>
        <taxon>Oniscidea</taxon>
        <taxon>Crinocheta</taxon>
        <taxon>Armadillidiidae</taxon>
        <taxon>Armadillidium</taxon>
    </lineage>
</organism>
<dbReference type="EMBL" id="SEYY01010008">
    <property type="protein sequence ID" value="KAB7501646.1"/>
    <property type="molecule type" value="Genomic_DNA"/>
</dbReference>
<feature type="domain" description="C2H2-type" evidence="7">
    <location>
        <begin position="959"/>
        <end position="981"/>
    </location>
</feature>
<dbReference type="SMART" id="SM00355">
    <property type="entry name" value="ZnF_C2H2"/>
    <property type="match status" value="11"/>
</dbReference>
<dbReference type="AlphaFoldDB" id="A0A5N5T539"/>
<dbReference type="GO" id="GO:0005634">
    <property type="term" value="C:nucleus"/>
    <property type="evidence" value="ECO:0007669"/>
    <property type="project" value="TreeGrafter"/>
</dbReference>
<dbReference type="FunFam" id="3.30.160.60:FF:000446">
    <property type="entry name" value="Zinc finger protein"/>
    <property type="match status" value="1"/>
</dbReference>
<proteinExistence type="predicted"/>
<name>A0A5N5T539_9CRUS</name>
<keyword evidence="3 5" id="KW-0863">Zinc-finger</keyword>
<feature type="domain" description="C2H2-type" evidence="7">
    <location>
        <begin position="986"/>
        <end position="1014"/>
    </location>
</feature>
<evidence type="ECO:0000259" key="7">
    <source>
        <dbReference type="PROSITE" id="PS50157"/>
    </source>
</evidence>
<feature type="domain" description="C2H2-type" evidence="7">
    <location>
        <begin position="895"/>
        <end position="922"/>
    </location>
</feature>
<dbReference type="GO" id="GO:0000981">
    <property type="term" value="F:DNA-binding transcription factor activity, RNA polymerase II-specific"/>
    <property type="evidence" value="ECO:0007669"/>
    <property type="project" value="TreeGrafter"/>
</dbReference>